<protein>
    <submittedName>
        <fullName evidence="2">Uncharacterized protein</fullName>
    </submittedName>
</protein>
<accession>A0A026WIH9</accession>
<dbReference type="Proteomes" id="UP000053097">
    <property type="component" value="Unassembled WGS sequence"/>
</dbReference>
<reference evidence="2 3" key="1">
    <citation type="journal article" date="2014" name="Curr. Biol.">
        <title>The genome of the clonal raider ant Cerapachys biroi.</title>
        <authorList>
            <person name="Oxley P.R."/>
            <person name="Ji L."/>
            <person name="Fetter-Pruneda I."/>
            <person name="McKenzie S.K."/>
            <person name="Li C."/>
            <person name="Hu H."/>
            <person name="Zhang G."/>
            <person name="Kronauer D.J."/>
        </authorList>
    </citation>
    <scope>NUCLEOTIDE SEQUENCE [LARGE SCALE GENOMIC DNA]</scope>
</reference>
<dbReference type="AlphaFoldDB" id="A0A026WIH9"/>
<feature type="non-terminal residue" evidence="2">
    <location>
        <position position="1"/>
    </location>
</feature>
<name>A0A026WIH9_OOCBI</name>
<sequence>PEETSFARNILNESFPDRWIGRGGRISWPARSPGESAGTEQRDLAGATRRSFTAPLSTAAALKLSVSRVDPSRDLSVPALRRSGRKHFARRAASGKLLSSPDISPTSAAVSIGTLPRKTRNYLITSAQLVSAVLR</sequence>
<evidence type="ECO:0000256" key="1">
    <source>
        <dbReference type="SAM" id="MobiDB-lite"/>
    </source>
</evidence>
<keyword evidence="3" id="KW-1185">Reference proteome</keyword>
<proteinExistence type="predicted"/>
<evidence type="ECO:0000313" key="2">
    <source>
        <dbReference type="EMBL" id="EZA55778.1"/>
    </source>
</evidence>
<evidence type="ECO:0000313" key="3">
    <source>
        <dbReference type="Proteomes" id="UP000053097"/>
    </source>
</evidence>
<dbReference type="EMBL" id="KK107185">
    <property type="protein sequence ID" value="EZA55778.1"/>
    <property type="molecule type" value="Genomic_DNA"/>
</dbReference>
<organism evidence="2 3">
    <name type="scientific">Ooceraea biroi</name>
    <name type="common">Clonal raider ant</name>
    <name type="synonym">Cerapachys biroi</name>
    <dbReference type="NCBI Taxonomy" id="2015173"/>
    <lineage>
        <taxon>Eukaryota</taxon>
        <taxon>Metazoa</taxon>
        <taxon>Ecdysozoa</taxon>
        <taxon>Arthropoda</taxon>
        <taxon>Hexapoda</taxon>
        <taxon>Insecta</taxon>
        <taxon>Pterygota</taxon>
        <taxon>Neoptera</taxon>
        <taxon>Endopterygota</taxon>
        <taxon>Hymenoptera</taxon>
        <taxon>Apocrita</taxon>
        <taxon>Aculeata</taxon>
        <taxon>Formicoidea</taxon>
        <taxon>Formicidae</taxon>
        <taxon>Dorylinae</taxon>
        <taxon>Ooceraea</taxon>
    </lineage>
</organism>
<gene>
    <name evidence="2" type="ORF">X777_03953</name>
</gene>
<feature type="region of interest" description="Disordered" evidence="1">
    <location>
        <begin position="22"/>
        <end position="48"/>
    </location>
</feature>